<dbReference type="Proteomes" id="UP000694403">
    <property type="component" value="Unplaced"/>
</dbReference>
<reference evidence="11" key="2">
    <citation type="submission" date="2025-09" db="UniProtKB">
        <authorList>
            <consortium name="Ensembl"/>
        </authorList>
    </citation>
    <scope>IDENTIFICATION</scope>
</reference>
<dbReference type="Pfam" id="PF13465">
    <property type="entry name" value="zf-H2C2_2"/>
    <property type="match status" value="1"/>
</dbReference>
<dbReference type="GO" id="GO:0008270">
    <property type="term" value="F:zinc ion binding"/>
    <property type="evidence" value="ECO:0007669"/>
    <property type="project" value="UniProtKB-KW"/>
</dbReference>
<feature type="region of interest" description="Disordered" evidence="8">
    <location>
        <begin position="64"/>
        <end position="109"/>
    </location>
</feature>
<dbReference type="FunFam" id="3.30.160.60:FF:000744">
    <property type="entry name" value="zinc finger E-box-binding homeobox 1"/>
    <property type="match status" value="1"/>
</dbReference>
<dbReference type="PROSITE" id="PS50805">
    <property type="entry name" value="KRAB"/>
    <property type="match status" value="1"/>
</dbReference>
<proteinExistence type="predicted"/>
<dbReference type="Pfam" id="PF13912">
    <property type="entry name" value="zf-C2H2_6"/>
    <property type="match status" value="1"/>
</dbReference>
<dbReference type="SUPFAM" id="SSF57667">
    <property type="entry name" value="beta-beta-alpha zinc fingers"/>
    <property type="match status" value="2"/>
</dbReference>
<evidence type="ECO:0000256" key="8">
    <source>
        <dbReference type="SAM" id="MobiDB-lite"/>
    </source>
</evidence>
<keyword evidence="3" id="KW-0677">Repeat</keyword>
<dbReference type="Ensembl" id="ENSCSRT00000013814.1">
    <property type="protein sequence ID" value="ENSCSRP00000013270.1"/>
    <property type="gene ID" value="ENSCSRG00000010022.1"/>
</dbReference>
<keyword evidence="6" id="KW-0539">Nucleus</keyword>
<dbReference type="PANTHER" id="PTHR23235">
    <property type="entry name" value="KRUEPPEL-LIKE TRANSCRIPTION FACTOR"/>
    <property type="match status" value="1"/>
</dbReference>
<evidence type="ECO:0000256" key="3">
    <source>
        <dbReference type="ARBA" id="ARBA00022737"/>
    </source>
</evidence>
<name>A0A8C3SF24_CHESE</name>
<comment type="subcellular location">
    <subcellularLocation>
        <location evidence="1">Nucleus</location>
    </subcellularLocation>
</comment>
<dbReference type="FunFam" id="3.30.160.60:FF:000848">
    <property type="entry name" value="Zinc finger protein 35"/>
    <property type="match status" value="1"/>
</dbReference>
<feature type="compositionally biased region" description="Polar residues" evidence="8">
    <location>
        <begin position="79"/>
        <end position="101"/>
    </location>
</feature>
<evidence type="ECO:0000256" key="7">
    <source>
        <dbReference type="PROSITE-ProRule" id="PRU00042"/>
    </source>
</evidence>
<evidence type="ECO:0000259" key="9">
    <source>
        <dbReference type="PROSITE" id="PS50157"/>
    </source>
</evidence>
<feature type="domain" description="C2H2-type" evidence="9">
    <location>
        <begin position="180"/>
        <end position="207"/>
    </location>
</feature>
<keyword evidence="4 7" id="KW-0863">Zinc-finger</keyword>
<accession>A0A8C3SF24</accession>
<keyword evidence="5" id="KW-0862">Zinc</keyword>
<dbReference type="PROSITE" id="PS00028">
    <property type="entry name" value="ZINC_FINGER_C2H2_1"/>
    <property type="match status" value="3"/>
</dbReference>
<dbReference type="Gene3D" id="3.30.160.60">
    <property type="entry name" value="Classic Zinc Finger"/>
    <property type="match status" value="3"/>
</dbReference>
<evidence type="ECO:0000259" key="10">
    <source>
        <dbReference type="PROSITE" id="PS50805"/>
    </source>
</evidence>
<feature type="domain" description="C2H2-type" evidence="9">
    <location>
        <begin position="124"/>
        <end position="151"/>
    </location>
</feature>
<evidence type="ECO:0000256" key="5">
    <source>
        <dbReference type="ARBA" id="ARBA00022833"/>
    </source>
</evidence>
<evidence type="ECO:0000256" key="2">
    <source>
        <dbReference type="ARBA" id="ARBA00022723"/>
    </source>
</evidence>
<dbReference type="SMART" id="SM00355">
    <property type="entry name" value="ZnF_C2H2"/>
    <property type="match status" value="3"/>
</dbReference>
<evidence type="ECO:0000256" key="6">
    <source>
        <dbReference type="ARBA" id="ARBA00023242"/>
    </source>
</evidence>
<sequence length="252" mass="27968">DAGFLISKPDMISQLEQGEELWVPDLQDFEESRILKGARTGEDLVKLIYKASIWQGKAGIPTKAPGASPVFPSHPGQDSGASQLGSKGQMENHSGKGQSKSTPHEGGSRDIHKTMVQQTGEMQKICQYCGKIFSCNSHLTRHQRTHTGERPYECPVCGKSFGQSSHLIVHERIHTGQRPFKCDECEKSFNSSTRLVGHQRRHRKKKLSKFPLLARANTTFPNSLSIQLPLSGVRGQLQVPLVCSVNLWLCLQ</sequence>
<evidence type="ECO:0000313" key="12">
    <source>
        <dbReference type="Proteomes" id="UP000694403"/>
    </source>
</evidence>
<dbReference type="GO" id="GO:0000981">
    <property type="term" value="F:DNA-binding transcription factor activity, RNA polymerase II-specific"/>
    <property type="evidence" value="ECO:0007669"/>
    <property type="project" value="TreeGrafter"/>
</dbReference>
<feature type="domain" description="C2H2-type" evidence="9">
    <location>
        <begin position="152"/>
        <end position="179"/>
    </location>
</feature>
<dbReference type="PANTHER" id="PTHR23235:SF120">
    <property type="entry name" value="KRUPPEL-LIKE FACTOR 15"/>
    <property type="match status" value="1"/>
</dbReference>
<keyword evidence="2" id="KW-0479">Metal-binding</keyword>
<feature type="domain" description="KRAB" evidence="10">
    <location>
        <begin position="1"/>
        <end position="34"/>
    </location>
</feature>
<organism evidence="11 12">
    <name type="scientific">Chelydra serpentina</name>
    <name type="common">Snapping turtle</name>
    <name type="synonym">Testudo serpentina</name>
    <dbReference type="NCBI Taxonomy" id="8475"/>
    <lineage>
        <taxon>Eukaryota</taxon>
        <taxon>Metazoa</taxon>
        <taxon>Chordata</taxon>
        <taxon>Craniata</taxon>
        <taxon>Vertebrata</taxon>
        <taxon>Euteleostomi</taxon>
        <taxon>Archelosauria</taxon>
        <taxon>Testudinata</taxon>
        <taxon>Testudines</taxon>
        <taxon>Cryptodira</taxon>
        <taxon>Durocryptodira</taxon>
        <taxon>Americhelydia</taxon>
        <taxon>Chelydroidea</taxon>
        <taxon>Chelydridae</taxon>
        <taxon>Chelydra</taxon>
    </lineage>
</organism>
<protein>
    <submittedName>
        <fullName evidence="11">Uncharacterized protein</fullName>
    </submittedName>
</protein>
<dbReference type="InterPro" id="IPR036236">
    <property type="entry name" value="Znf_C2H2_sf"/>
</dbReference>
<keyword evidence="12" id="KW-1185">Reference proteome</keyword>
<evidence type="ECO:0000256" key="4">
    <source>
        <dbReference type="ARBA" id="ARBA00022771"/>
    </source>
</evidence>
<reference evidence="11" key="1">
    <citation type="submission" date="2025-08" db="UniProtKB">
        <authorList>
            <consortium name="Ensembl"/>
        </authorList>
    </citation>
    <scope>IDENTIFICATION</scope>
</reference>
<dbReference type="InterPro" id="IPR013087">
    <property type="entry name" value="Znf_C2H2_type"/>
</dbReference>
<evidence type="ECO:0000313" key="11">
    <source>
        <dbReference type="Ensembl" id="ENSCSRP00000013270.1"/>
    </source>
</evidence>
<dbReference type="AlphaFoldDB" id="A0A8C3SF24"/>
<dbReference type="GO" id="GO:0005634">
    <property type="term" value="C:nucleus"/>
    <property type="evidence" value="ECO:0007669"/>
    <property type="project" value="UniProtKB-SubCell"/>
</dbReference>
<dbReference type="FunFam" id="3.30.160.60:FF:000688">
    <property type="entry name" value="zinc finger protein 197 isoform X1"/>
    <property type="match status" value="1"/>
</dbReference>
<dbReference type="GO" id="GO:0000978">
    <property type="term" value="F:RNA polymerase II cis-regulatory region sequence-specific DNA binding"/>
    <property type="evidence" value="ECO:0007669"/>
    <property type="project" value="TreeGrafter"/>
</dbReference>
<evidence type="ECO:0000256" key="1">
    <source>
        <dbReference type="ARBA" id="ARBA00004123"/>
    </source>
</evidence>
<dbReference type="InterPro" id="IPR001909">
    <property type="entry name" value="KRAB"/>
</dbReference>
<dbReference type="PROSITE" id="PS50157">
    <property type="entry name" value="ZINC_FINGER_C2H2_2"/>
    <property type="match status" value="3"/>
</dbReference>